<evidence type="ECO:0000313" key="3">
    <source>
        <dbReference type="Proteomes" id="UP001497623"/>
    </source>
</evidence>
<name>A0AAV2PJG5_MEGNR</name>
<comment type="caution">
    <text evidence="2">The sequence shown here is derived from an EMBL/GenBank/DDBJ whole genome shotgun (WGS) entry which is preliminary data.</text>
</comment>
<accession>A0AAV2PJG5</accession>
<feature type="chain" id="PRO_5044022086" evidence="1">
    <location>
        <begin position="17"/>
        <end position="305"/>
    </location>
</feature>
<keyword evidence="3" id="KW-1185">Reference proteome</keyword>
<sequence>MLRVVVVLAVLGISFGFHHDEGILKKYAFLKIMSSCIGEDTIMQLKTDMMAACERCHAQNANMTQLDFNDMMAEMRRSSQKDLVYVPYYVPVYIPYKQPQSIYVRQDTHYDPYRPQNPPAFAPNFDENNGQFPPSTSYLQPVSRTKRSLPFDFDTEKMKEAITMKVHNMTCVLREMNWLSEDNMINFTVIESMINDLDVDYELKEDLLYVNDVCKDFSMCLPVEKAKHPLVKELGQVFAYMKCKTKKAVVACMKNDVRKYKKQMVTDMRMDMGMGLDMDEVNRSSGEDDVTPDELIDQLTNLIFN</sequence>
<dbReference type="Proteomes" id="UP001497623">
    <property type="component" value="Unassembled WGS sequence"/>
</dbReference>
<organism evidence="2 3">
    <name type="scientific">Meganyctiphanes norvegica</name>
    <name type="common">Northern krill</name>
    <name type="synonym">Thysanopoda norvegica</name>
    <dbReference type="NCBI Taxonomy" id="48144"/>
    <lineage>
        <taxon>Eukaryota</taxon>
        <taxon>Metazoa</taxon>
        <taxon>Ecdysozoa</taxon>
        <taxon>Arthropoda</taxon>
        <taxon>Crustacea</taxon>
        <taxon>Multicrustacea</taxon>
        <taxon>Malacostraca</taxon>
        <taxon>Eumalacostraca</taxon>
        <taxon>Eucarida</taxon>
        <taxon>Euphausiacea</taxon>
        <taxon>Euphausiidae</taxon>
        <taxon>Meganyctiphanes</taxon>
    </lineage>
</organism>
<gene>
    <name evidence="2" type="ORF">MNOR_LOCUS571</name>
</gene>
<reference evidence="2 3" key="1">
    <citation type="submission" date="2024-05" db="EMBL/GenBank/DDBJ databases">
        <authorList>
            <person name="Wallberg A."/>
        </authorList>
    </citation>
    <scope>NUCLEOTIDE SEQUENCE [LARGE SCALE GENOMIC DNA]</scope>
</reference>
<evidence type="ECO:0000313" key="2">
    <source>
        <dbReference type="EMBL" id="CAL4059449.1"/>
    </source>
</evidence>
<evidence type="ECO:0000256" key="1">
    <source>
        <dbReference type="SAM" id="SignalP"/>
    </source>
</evidence>
<keyword evidence="1" id="KW-0732">Signal</keyword>
<proteinExistence type="predicted"/>
<feature type="signal peptide" evidence="1">
    <location>
        <begin position="1"/>
        <end position="16"/>
    </location>
</feature>
<dbReference type="EMBL" id="CAXKWB010000132">
    <property type="protein sequence ID" value="CAL4059449.1"/>
    <property type="molecule type" value="Genomic_DNA"/>
</dbReference>
<dbReference type="AlphaFoldDB" id="A0AAV2PJG5"/>
<protein>
    <submittedName>
        <fullName evidence="2">Uncharacterized protein</fullName>
    </submittedName>
</protein>